<reference evidence="4" key="1">
    <citation type="submission" date="2024-06" db="EMBL/GenBank/DDBJ databases">
        <title>Draft Genome Sequences of Epichloe bromicola Strains Isolated from Elymus ciliaris.</title>
        <authorList>
            <consortium name="Epichloe bromicola genome sequencing consortium"/>
            <person name="Miura A."/>
            <person name="Imano S."/>
            <person name="Ashida A."/>
            <person name="Sato I."/>
            <person name="Chiba S."/>
            <person name="Tanaka A."/>
            <person name="Camagna M."/>
            <person name="Takemoto D."/>
        </authorList>
    </citation>
    <scope>NUCLEOTIDE SEQUENCE [LARGE SCALE GENOMIC DNA]</scope>
    <source>
        <strain evidence="4">DP</strain>
    </source>
</reference>
<feature type="region of interest" description="Disordered" evidence="1">
    <location>
        <begin position="524"/>
        <end position="628"/>
    </location>
</feature>
<evidence type="ECO:0000256" key="2">
    <source>
        <dbReference type="SAM" id="Phobius"/>
    </source>
</evidence>
<feature type="transmembrane region" description="Helical" evidence="2">
    <location>
        <begin position="56"/>
        <end position="77"/>
    </location>
</feature>
<feature type="region of interest" description="Disordered" evidence="1">
    <location>
        <begin position="415"/>
        <end position="441"/>
    </location>
</feature>
<proteinExistence type="predicted"/>
<keyword evidence="2" id="KW-0812">Transmembrane</keyword>
<feature type="transmembrane region" description="Helical" evidence="2">
    <location>
        <begin position="98"/>
        <end position="123"/>
    </location>
</feature>
<evidence type="ECO:0000313" key="4">
    <source>
        <dbReference type="Proteomes" id="UP001562357"/>
    </source>
</evidence>
<dbReference type="EMBL" id="BAAFGZ010000255">
    <property type="protein sequence ID" value="GAB0137184.1"/>
    <property type="molecule type" value="Genomic_DNA"/>
</dbReference>
<sequence>MDGAGSWWLESSPGELHPRLPQLSGSPDGFDHRSNSSSAFINNLRFQASKSIRTSFVILASFNALTAAATAAGIYWDCYKNSRRNDPDFRFKTSFWKLVGSAEIFPFMLSLSIIGQSITFAVVQSFGLQSSLILGCAPLSQTLLPSFLMVPYLQFTFGVEATIQALRPNNTFSARSKWSLQACLAIPLLISIGTYVLSRFVLPPNFCFASLVFFLRRWALGCFGVIVAIASTLLVGSGIVFYRLYQVSGIGEQERITASWMAWFMVLGGISMSITAPFFFSISADDGSKVSSLQSQLSMAAAVTVNLSGIYTGILYVLLRSSRLGKIGPKGYHEFDSRRSVRHPRTRKLHSFVFTKQMQQPVPVPARFPKRRATDYYSPTGFENAAAASDANNKDGKQDVVAATQPFINGVATTSSATAPASQQQYARKDSYNLFPPDGAPERNSTYMLPAAAYAPSGNDVGLTDPFVDEIPAPPTIWFSGGGRNRDSSFGSSSATVPIGLRVSNIENMPPVRSFYQMAPTAVSRRRNRPESAVPVPPMPSSLIISDTDAKESKDKQLPPVPLDFTKVSNEKDGEAPQEELRLSPTVYSAQKAVGKSKGKAPSPGANPPGRQNWTPESQSPINEAEWI</sequence>
<feature type="compositionally biased region" description="Polar residues" evidence="1">
    <location>
        <begin position="610"/>
        <end position="622"/>
    </location>
</feature>
<feature type="transmembrane region" description="Helical" evidence="2">
    <location>
        <begin position="143"/>
        <end position="166"/>
    </location>
</feature>
<feature type="transmembrane region" description="Helical" evidence="2">
    <location>
        <begin position="257"/>
        <end position="280"/>
    </location>
</feature>
<protein>
    <submittedName>
        <fullName evidence="3">Uncharacterized protein</fullName>
    </submittedName>
</protein>
<feature type="compositionally biased region" description="Basic and acidic residues" evidence="1">
    <location>
        <begin position="548"/>
        <end position="557"/>
    </location>
</feature>
<keyword evidence="2" id="KW-0472">Membrane</keyword>
<keyword evidence="2" id="KW-1133">Transmembrane helix</keyword>
<gene>
    <name evidence="3" type="primary">g5462</name>
    <name evidence="3" type="ORF">EsDP_00005462</name>
</gene>
<feature type="transmembrane region" description="Helical" evidence="2">
    <location>
        <begin position="300"/>
        <end position="319"/>
    </location>
</feature>
<keyword evidence="4" id="KW-1185">Reference proteome</keyword>
<evidence type="ECO:0000256" key="1">
    <source>
        <dbReference type="SAM" id="MobiDB-lite"/>
    </source>
</evidence>
<feature type="compositionally biased region" description="Low complexity" evidence="1">
    <location>
        <begin position="415"/>
        <end position="426"/>
    </location>
</feature>
<accession>A0ABQ0CUQ6</accession>
<comment type="caution">
    <text evidence="3">The sequence shown here is derived from an EMBL/GenBank/DDBJ whole genome shotgun (WGS) entry which is preliminary data.</text>
</comment>
<organism evidence="3 4">
    <name type="scientific">Epichloe bromicola</name>
    <dbReference type="NCBI Taxonomy" id="79588"/>
    <lineage>
        <taxon>Eukaryota</taxon>
        <taxon>Fungi</taxon>
        <taxon>Dikarya</taxon>
        <taxon>Ascomycota</taxon>
        <taxon>Pezizomycotina</taxon>
        <taxon>Sordariomycetes</taxon>
        <taxon>Hypocreomycetidae</taxon>
        <taxon>Hypocreales</taxon>
        <taxon>Clavicipitaceae</taxon>
        <taxon>Epichloe</taxon>
    </lineage>
</organism>
<feature type="transmembrane region" description="Helical" evidence="2">
    <location>
        <begin position="178"/>
        <end position="198"/>
    </location>
</feature>
<feature type="compositionally biased region" description="Basic and acidic residues" evidence="1">
    <location>
        <begin position="569"/>
        <end position="582"/>
    </location>
</feature>
<evidence type="ECO:0000313" key="3">
    <source>
        <dbReference type="EMBL" id="GAB0137184.1"/>
    </source>
</evidence>
<dbReference type="Proteomes" id="UP001562357">
    <property type="component" value="Unassembled WGS sequence"/>
</dbReference>
<feature type="transmembrane region" description="Helical" evidence="2">
    <location>
        <begin position="218"/>
        <end position="245"/>
    </location>
</feature>
<name>A0ABQ0CUQ6_9HYPO</name>